<keyword evidence="3 7" id="KW-0808">Transferase</keyword>
<gene>
    <name evidence="7" type="primary">lasT</name>
    <name evidence="5" type="synonym">trmJ</name>
    <name evidence="7" type="ORF">GKIL_4102</name>
</gene>
<evidence type="ECO:0000259" key="6">
    <source>
        <dbReference type="Pfam" id="PF00588"/>
    </source>
</evidence>
<dbReference type="eggNOG" id="COG0565">
    <property type="taxonomic scope" value="Bacteria"/>
</dbReference>
<protein>
    <recommendedName>
        <fullName evidence="5">tRNA (cytidine/uridine-2'-O-)-methyltransferase TrmJ</fullName>
        <ecNumber evidence="5">2.1.1.200</ecNumber>
    </recommendedName>
    <alternativeName>
        <fullName evidence="5">tRNA (cytidine(32)/uridine(32)-2'-O)-methyltransferase</fullName>
    </alternativeName>
    <alternativeName>
        <fullName evidence="5">tRNA Cm32/Um32 methyltransferase</fullName>
    </alternativeName>
</protein>
<dbReference type="HOGENOM" id="CLU_056931_3_0_3"/>
<dbReference type="GO" id="GO:0002128">
    <property type="term" value="P:tRNA nucleoside ribose methylation"/>
    <property type="evidence" value="ECO:0007669"/>
    <property type="project" value="TreeGrafter"/>
</dbReference>
<keyword evidence="4 5" id="KW-0949">S-adenosyl-L-methionine</keyword>
<keyword evidence="5" id="KW-0819">tRNA processing</keyword>
<accession>U5QNA9</accession>
<dbReference type="PIRSF" id="PIRSF004808">
    <property type="entry name" value="LasT"/>
    <property type="match status" value="1"/>
</dbReference>
<dbReference type="GO" id="GO:0003723">
    <property type="term" value="F:RNA binding"/>
    <property type="evidence" value="ECO:0007669"/>
    <property type="project" value="InterPro"/>
</dbReference>
<dbReference type="AlphaFoldDB" id="U5QNA9"/>
<feature type="domain" description="tRNA/rRNA methyltransferase SpoU type" evidence="6">
    <location>
        <begin position="1"/>
        <end position="129"/>
    </location>
</feature>
<comment type="subcellular location">
    <subcellularLocation>
        <location evidence="5">Cytoplasm</location>
    </subcellularLocation>
</comment>
<proteinExistence type="inferred from homology"/>
<evidence type="ECO:0000256" key="1">
    <source>
        <dbReference type="ARBA" id="ARBA00007228"/>
    </source>
</evidence>
<comment type="catalytic activity">
    <reaction evidence="5">
        <text>cytidine(32) in tRNA + S-adenosyl-L-methionine = 2'-O-methylcytidine(32) in tRNA + S-adenosyl-L-homocysteine + H(+)</text>
        <dbReference type="Rhea" id="RHEA:42932"/>
        <dbReference type="Rhea" id="RHEA-COMP:10288"/>
        <dbReference type="Rhea" id="RHEA-COMP:10289"/>
        <dbReference type="ChEBI" id="CHEBI:15378"/>
        <dbReference type="ChEBI" id="CHEBI:57856"/>
        <dbReference type="ChEBI" id="CHEBI:59789"/>
        <dbReference type="ChEBI" id="CHEBI:74495"/>
        <dbReference type="ChEBI" id="CHEBI:82748"/>
        <dbReference type="EC" id="2.1.1.200"/>
    </reaction>
</comment>
<dbReference type="PANTHER" id="PTHR42786:SF2">
    <property type="entry name" value="TRNA (CYTIDINE_URIDINE-2'-O-)-METHYLTRANSFERASE TRMJ"/>
    <property type="match status" value="1"/>
</dbReference>
<dbReference type="InterPro" id="IPR001537">
    <property type="entry name" value="SpoU_MeTrfase"/>
</dbReference>
<reference evidence="7 8" key="1">
    <citation type="journal article" date="2013" name="PLoS ONE">
        <title>Cultivation and Complete Genome Sequencing of Gloeobacter kilaueensis sp. nov., from a Lava Cave in Kilauea Caldera, Hawai'i.</title>
        <authorList>
            <person name="Saw J.H."/>
            <person name="Schatz M."/>
            <person name="Brown M.V."/>
            <person name="Kunkel D.D."/>
            <person name="Foster J.S."/>
            <person name="Shick H."/>
            <person name="Christensen S."/>
            <person name="Hou S."/>
            <person name="Wan X."/>
            <person name="Donachie S.P."/>
        </authorList>
    </citation>
    <scope>NUCLEOTIDE SEQUENCE [LARGE SCALE GENOMIC DNA]</scope>
    <source>
        <strain evidence="8">JS</strain>
    </source>
</reference>
<dbReference type="EMBL" id="CP003587">
    <property type="protein sequence ID" value="AGY60348.1"/>
    <property type="molecule type" value="Genomic_DNA"/>
</dbReference>
<dbReference type="PATRIC" id="fig|1183438.3.peg.4039"/>
<comment type="function">
    <text evidence="5">Catalyzes the formation of 2'O-methylated cytidine (Cm32) or 2'O-methylated uridine (Um32) at position 32 in tRNA.</text>
</comment>
<evidence type="ECO:0000313" key="8">
    <source>
        <dbReference type="Proteomes" id="UP000017396"/>
    </source>
</evidence>
<evidence type="ECO:0000313" key="7">
    <source>
        <dbReference type="EMBL" id="AGY60348.1"/>
    </source>
</evidence>
<dbReference type="InterPro" id="IPR029026">
    <property type="entry name" value="tRNA_m1G_MTases_N"/>
</dbReference>
<dbReference type="GO" id="GO:0160206">
    <property type="term" value="F:tRNA (cytidine(32)/uridine(32)-2'-O)-methyltransferase activity"/>
    <property type="evidence" value="ECO:0007669"/>
    <property type="project" value="UniProtKB-EC"/>
</dbReference>
<comment type="subunit">
    <text evidence="5">Homodimer.</text>
</comment>
<keyword evidence="8" id="KW-1185">Reference proteome</keyword>
<dbReference type="Proteomes" id="UP000017396">
    <property type="component" value="Chromosome"/>
</dbReference>
<comment type="catalytic activity">
    <reaction evidence="5">
        <text>uridine(32) in tRNA + S-adenosyl-L-methionine = 2'-O-methyluridine(32) in tRNA + S-adenosyl-L-homocysteine + H(+)</text>
        <dbReference type="Rhea" id="RHEA:42936"/>
        <dbReference type="Rhea" id="RHEA-COMP:10107"/>
        <dbReference type="Rhea" id="RHEA-COMP:10290"/>
        <dbReference type="ChEBI" id="CHEBI:15378"/>
        <dbReference type="ChEBI" id="CHEBI:57856"/>
        <dbReference type="ChEBI" id="CHEBI:59789"/>
        <dbReference type="ChEBI" id="CHEBI:65315"/>
        <dbReference type="ChEBI" id="CHEBI:74478"/>
        <dbReference type="EC" id="2.1.1.200"/>
    </reaction>
</comment>
<evidence type="ECO:0000256" key="4">
    <source>
        <dbReference type="ARBA" id="ARBA00022691"/>
    </source>
</evidence>
<name>U5QNA9_GLOK1</name>
<dbReference type="STRING" id="1183438.GKIL_4102"/>
<comment type="similarity">
    <text evidence="1">Belongs to the class IV-like SAM-binding methyltransferase superfamily. RNA methyltransferase TrmH family.</text>
</comment>
<sequence length="227" mass="25182">MKNFDLYELWLVQPRCSPFDAEARRTAVHATDILDRAVVTASLAEALAGCERVAGTTARSRTVSDPFLSPAQGARWLVAGAPRAACVFGPEDRGLSNEELAFCQRFVRIPTSAAYPSLNLAQAVTICAYEWFGCGQTTHQAVRPPEAMPDVDELEGFYAHLRRTLLAIGYLQAQTAERKLEKFRRLFNRSGLSAQEVALLRGVLRQVDWANRRLPTAQPAAYEPEED</sequence>
<evidence type="ECO:0000256" key="3">
    <source>
        <dbReference type="ARBA" id="ARBA00022679"/>
    </source>
</evidence>
<dbReference type="GO" id="GO:0005829">
    <property type="term" value="C:cytosol"/>
    <property type="evidence" value="ECO:0007669"/>
    <property type="project" value="TreeGrafter"/>
</dbReference>
<dbReference type="NCBIfam" id="TIGR00050">
    <property type="entry name" value="rRNA_methyl_1"/>
    <property type="match status" value="1"/>
</dbReference>
<dbReference type="EC" id="2.1.1.200" evidence="5"/>
<keyword evidence="2 5" id="KW-0489">Methyltransferase</keyword>
<dbReference type="Pfam" id="PF00588">
    <property type="entry name" value="SpoU_methylase"/>
    <property type="match status" value="1"/>
</dbReference>
<dbReference type="PANTHER" id="PTHR42786">
    <property type="entry name" value="TRNA/RRNA METHYLTRANSFERASE"/>
    <property type="match status" value="1"/>
</dbReference>
<dbReference type="Gene3D" id="1.10.8.590">
    <property type="match status" value="1"/>
</dbReference>
<keyword evidence="5" id="KW-0963">Cytoplasm</keyword>
<dbReference type="Gene3D" id="3.40.1280.10">
    <property type="match status" value="1"/>
</dbReference>
<dbReference type="KEGG" id="glj:GKIL_4102"/>
<organism evidence="7 8">
    <name type="scientific">Gloeobacter kilaueensis (strain ATCC BAA-2537 / CCAP 1431/1 / ULC 316 / JS1)</name>
    <dbReference type="NCBI Taxonomy" id="1183438"/>
    <lineage>
        <taxon>Bacteria</taxon>
        <taxon>Bacillati</taxon>
        <taxon>Cyanobacteriota</taxon>
        <taxon>Cyanophyceae</taxon>
        <taxon>Gloeobacterales</taxon>
        <taxon>Gloeobacteraceae</taxon>
        <taxon>Gloeobacter</taxon>
    </lineage>
</organism>
<dbReference type="SUPFAM" id="SSF75217">
    <property type="entry name" value="alpha/beta knot"/>
    <property type="match status" value="1"/>
</dbReference>
<evidence type="ECO:0000256" key="2">
    <source>
        <dbReference type="ARBA" id="ARBA00022603"/>
    </source>
</evidence>
<dbReference type="GO" id="GO:0106339">
    <property type="term" value="F:tRNA (cytidine(32)-2'-O)-methyltransferase activity"/>
    <property type="evidence" value="ECO:0007669"/>
    <property type="project" value="RHEA"/>
</dbReference>
<dbReference type="CDD" id="cd18093">
    <property type="entry name" value="SpoU-like_TrmJ"/>
    <property type="match status" value="1"/>
</dbReference>
<dbReference type="InterPro" id="IPR029028">
    <property type="entry name" value="Alpha/beta_knot_MTases"/>
</dbReference>
<evidence type="ECO:0000256" key="5">
    <source>
        <dbReference type="RuleBase" id="RU362024"/>
    </source>
</evidence>
<dbReference type="InterPro" id="IPR004384">
    <property type="entry name" value="RNA_MeTrfase_TrmJ/LasT"/>
</dbReference>